<comment type="caution">
    <text evidence="2">The sequence shown here is derived from an EMBL/GenBank/DDBJ whole genome shotgun (WGS) entry which is preliminary data.</text>
</comment>
<evidence type="ECO:0000313" key="3">
    <source>
        <dbReference type="Proteomes" id="UP000233469"/>
    </source>
</evidence>
<reference evidence="2 3" key="1">
    <citation type="submission" date="2016-04" db="EMBL/GenBank/DDBJ databases">
        <title>Genome analyses suggest a sexual origin of heterokaryosis in a supposedly ancient asexual fungus.</title>
        <authorList>
            <person name="Ropars J."/>
            <person name="Sedzielewska K."/>
            <person name="Noel J."/>
            <person name="Charron P."/>
            <person name="Farinelli L."/>
            <person name="Marton T."/>
            <person name="Kruger M."/>
            <person name="Pelin A."/>
            <person name="Brachmann A."/>
            <person name="Corradi N."/>
        </authorList>
    </citation>
    <scope>NUCLEOTIDE SEQUENCE [LARGE SCALE GENOMIC DNA]</scope>
    <source>
        <strain evidence="2 3">C2</strain>
    </source>
</reference>
<name>A0A2N1N9G8_9GLOM</name>
<keyword evidence="1" id="KW-0472">Membrane</keyword>
<proteinExistence type="predicted"/>
<keyword evidence="1" id="KW-0812">Transmembrane</keyword>
<sequence>MKVKKRQPFTQRYFYYLNIYNCTKYDYLIFFKRKNFYEQSNNHSYCAVKNFCYLLTLKRIIKKTPPGIKSFLIYYFVFIRVNFHLLKKFLFIRFIVKKKKKKILNYSYWQL</sequence>
<evidence type="ECO:0000256" key="1">
    <source>
        <dbReference type="SAM" id="Phobius"/>
    </source>
</evidence>
<accession>A0A2N1N9G8</accession>
<gene>
    <name evidence="2" type="ORF">RhiirC2_459722</name>
</gene>
<keyword evidence="1" id="KW-1133">Transmembrane helix</keyword>
<evidence type="ECO:0000313" key="2">
    <source>
        <dbReference type="EMBL" id="PKK70566.1"/>
    </source>
</evidence>
<dbReference type="AlphaFoldDB" id="A0A2N1N9G8"/>
<dbReference type="EMBL" id="LLXL01000601">
    <property type="protein sequence ID" value="PKK70566.1"/>
    <property type="molecule type" value="Genomic_DNA"/>
</dbReference>
<reference evidence="2 3" key="2">
    <citation type="submission" date="2017-10" db="EMBL/GenBank/DDBJ databases">
        <title>Extensive intraspecific genome diversity in a model arbuscular mycorrhizal fungus.</title>
        <authorList>
            <person name="Chen E.C.H."/>
            <person name="Morin E."/>
            <person name="Baudet D."/>
            <person name="Noel J."/>
            <person name="Ndikumana S."/>
            <person name="Charron P."/>
            <person name="St-Onge C."/>
            <person name="Giorgi J."/>
            <person name="Grigoriev I.V."/>
            <person name="Roux C."/>
            <person name="Martin F.M."/>
            <person name="Corradi N."/>
        </authorList>
    </citation>
    <scope>NUCLEOTIDE SEQUENCE [LARGE SCALE GENOMIC DNA]</scope>
    <source>
        <strain evidence="2 3">C2</strain>
    </source>
</reference>
<feature type="transmembrane region" description="Helical" evidence="1">
    <location>
        <begin position="72"/>
        <end position="96"/>
    </location>
</feature>
<protein>
    <submittedName>
        <fullName evidence="2">Uncharacterized protein</fullName>
    </submittedName>
</protein>
<dbReference type="Proteomes" id="UP000233469">
    <property type="component" value="Unassembled WGS sequence"/>
</dbReference>
<organism evidence="2 3">
    <name type="scientific">Rhizophagus irregularis</name>
    <dbReference type="NCBI Taxonomy" id="588596"/>
    <lineage>
        <taxon>Eukaryota</taxon>
        <taxon>Fungi</taxon>
        <taxon>Fungi incertae sedis</taxon>
        <taxon>Mucoromycota</taxon>
        <taxon>Glomeromycotina</taxon>
        <taxon>Glomeromycetes</taxon>
        <taxon>Glomerales</taxon>
        <taxon>Glomeraceae</taxon>
        <taxon>Rhizophagus</taxon>
    </lineage>
</organism>